<evidence type="ECO:0000313" key="3">
    <source>
        <dbReference type="EMBL" id="UXY16141.1"/>
    </source>
</evidence>
<dbReference type="Gene3D" id="2.50.20.10">
    <property type="entry name" value="Lipoprotein localisation LolA/LolB/LppX"/>
    <property type="match status" value="1"/>
</dbReference>
<dbReference type="Proteomes" id="UP001061302">
    <property type="component" value="Chromosome"/>
</dbReference>
<sequence length="295" mass="33452">MKPIRTVLTLLTLALAPQLHAAATPAADDIMAKVDRVMRKSYRTQLANVKITTCKYAQTASGVRCTEKPRVVLAENAKRVAEQGGLYSEKSLLIVREPASDRGTSLLVYEYAERGKDNDNWLYLPALGKVNRVIASDDEGGSVFGSEFSVETTENPEARKIYEYTYRIVEETALQGRPVWLVEMLPTAEKARRTRYGKVLAWVDQETYIPLKEELYRNGKLHKQRIQSDIKPVDGVLMAAKVVVNNLTTSRLSQMDRIAMRHNTEVPDEFLGQRALTDFSFRERNLARFRADLKQ</sequence>
<feature type="signal peptide" evidence="1">
    <location>
        <begin position="1"/>
        <end position="21"/>
    </location>
</feature>
<proteinExistence type="predicted"/>
<protein>
    <submittedName>
        <fullName evidence="3">Outer membrane lipoprotein-sorting protein</fullName>
    </submittedName>
</protein>
<evidence type="ECO:0000256" key="1">
    <source>
        <dbReference type="SAM" id="SignalP"/>
    </source>
</evidence>
<evidence type="ECO:0000313" key="4">
    <source>
        <dbReference type="Proteomes" id="UP001061302"/>
    </source>
</evidence>
<keyword evidence="4" id="KW-1185">Reference proteome</keyword>
<keyword evidence="3" id="KW-0449">Lipoprotein</keyword>
<dbReference type="Pfam" id="PF17131">
    <property type="entry name" value="LolA_like"/>
    <property type="match status" value="1"/>
</dbReference>
<accession>A0ABY6DP56</accession>
<keyword evidence="1" id="KW-0732">Signal</keyword>
<gene>
    <name evidence="3" type="ORF">N8I74_03740</name>
</gene>
<evidence type="ECO:0000259" key="2">
    <source>
        <dbReference type="Pfam" id="PF17131"/>
    </source>
</evidence>
<dbReference type="EMBL" id="CP106753">
    <property type="protein sequence ID" value="UXY16141.1"/>
    <property type="molecule type" value="Genomic_DNA"/>
</dbReference>
<dbReference type="InterPro" id="IPR033399">
    <property type="entry name" value="TP_0789-like"/>
</dbReference>
<organism evidence="3 4">
    <name type="scientific">Chitiniphilus purpureus</name>
    <dbReference type="NCBI Taxonomy" id="2981137"/>
    <lineage>
        <taxon>Bacteria</taxon>
        <taxon>Pseudomonadati</taxon>
        <taxon>Pseudomonadota</taxon>
        <taxon>Betaproteobacteria</taxon>
        <taxon>Neisseriales</taxon>
        <taxon>Chitinibacteraceae</taxon>
        <taxon>Chitiniphilus</taxon>
    </lineage>
</organism>
<reference evidence="3" key="1">
    <citation type="submission" date="2022-10" db="EMBL/GenBank/DDBJ databases">
        <title>Chitiniphilus purpureus sp. nov., a novel chitin-degrading bacterium isolated from crawfish pond sediment.</title>
        <authorList>
            <person name="Li K."/>
        </authorList>
    </citation>
    <scope>NUCLEOTIDE SEQUENCE</scope>
    <source>
        <strain evidence="3">CD1</strain>
    </source>
</reference>
<name>A0ABY6DP56_9NEIS</name>
<feature type="chain" id="PRO_5047037144" evidence="1">
    <location>
        <begin position="22"/>
        <end position="295"/>
    </location>
</feature>
<dbReference type="CDD" id="cd16329">
    <property type="entry name" value="LolA_like"/>
    <property type="match status" value="1"/>
</dbReference>
<dbReference type="RefSeq" id="WP_263125582.1">
    <property type="nucleotide sequence ID" value="NZ_CP106753.1"/>
</dbReference>
<feature type="domain" description="Uncharacterized protein TP-0789" evidence="2">
    <location>
        <begin position="89"/>
        <end position="277"/>
    </location>
</feature>